<evidence type="ECO:0000256" key="8">
    <source>
        <dbReference type="ARBA" id="ARBA00022741"/>
    </source>
</evidence>
<keyword evidence="10 16" id="KW-0460">Magnesium</keyword>
<comment type="function">
    <text evidence="14">Catalyzes conversion of folates to polyglutamate derivatives allowing concentration of folate compounds in the cell and the intracellular retention of these cofactors, which are important substrates for most of the folate-dependent enzymes that are involved in one-carbon transfer reactions involved in purine, pyrimidine and amino acid synthesis.</text>
</comment>
<keyword evidence="5 14" id="KW-0554">One-carbon metabolism</keyword>
<dbReference type="InterPro" id="IPR001645">
    <property type="entry name" value="Folylpolyglutamate_synth"/>
</dbReference>
<sequence>MSAAAAASLNPVHWYCGIERFRAPRRANPFFAASYLHHILRLPSQPIFHLKPQRAISPTVLPLEGMAGGEAGVQVPSTAYEEALDRLSSLITRRTRADGSNKGDNFDLMFEYLKILELDEPITHLKVIHVAGTKGKGSTCVFTESILRRCGFRTGLFTSPHLIDIRERFRLDGMDISEDKFLSYFWWCYNRLQVIVLVLANKEKTDDNMPMPNYFRFLSLLAFKIFVAEQVHVAILEVGLGGKFDATNAVRTPIVCGISSLGYDHMEILGNTLGEIAGEKAGIFKQGVPAYTVTQPEEAMSVLKAKSSQLGISLQVALPLDRGLLNGQKLGLDGEHQYINAGLAVALSHTWLQKTGHAEGIFSDNTKSSSLPEQFIRGLASASLQGRAQIVPDPHFGLQSSSHGPGGLFFYLDGAHSPESMVECARWFSHAVKENACLVNLPEEQPNNDCSAMVQILLFNCMPVRDPEMLLQPFINTCSDHGILFKRAIFVPNQSVFNKVGSYTTPQSDPEQVDLSWQLTIQRIWRNIINGKRALADDTVNSIDEACEKGERSNTTGLENSSVLPSLPSAIKWLRESAKRNQSIRVQVLVTGSLHLIGDLLRFIQT</sequence>
<comment type="cofactor">
    <cofactor evidence="14">
        <name>a monovalent cation</name>
        <dbReference type="ChEBI" id="CHEBI:60242"/>
    </cofactor>
    <text evidence="14">A monovalent cation.</text>
</comment>
<dbReference type="InterPro" id="IPR036565">
    <property type="entry name" value="Mur-like_cat_sf"/>
</dbReference>
<evidence type="ECO:0000256" key="5">
    <source>
        <dbReference type="ARBA" id="ARBA00022563"/>
    </source>
</evidence>
<dbReference type="GO" id="GO:0005524">
    <property type="term" value="F:ATP binding"/>
    <property type="evidence" value="ECO:0007669"/>
    <property type="project" value="UniProtKB-KW"/>
</dbReference>
<dbReference type="FunFam" id="3.40.1190.10:FF:000008">
    <property type="entry name" value="Folylpolyglutamate synthase"/>
    <property type="match status" value="1"/>
</dbReference>
<dbReference type="GO" id="GO:0046872">
    <property type="term" value="F:metal ion binding"/>
    <property type="evidence" value="ECO:0007669"/>
    <property type="project" value="UniProtKB-KW"/>
</dbReference>
<evidence type="ECO:0000256" key="11">
    <source>
        <dbReference type="ARBA" id="ARBA00030592"/>
    </source>
</evidence>
<comment type="caution">
    <text evidence="17">The sequence shown here is derived from an EMBL/GenBank/DDBJ whole genome shotgun (WGS) entry which is preliminary data.</text>
</comment>
<keyword evidence="8 15" id="KW-0547">Nucleotide-binding</keyword>
<dbReference type="Gene3D" id="3.90.190.20">
    <property type="entry name" value="Mur ligase, C-terminal domain"/>
    <property type="match status" value="1"/>
</dbReference>
<evidence type="ECO:0000256" key="4">
    <source>
        <dbReference type="ARBA" id="ARBA00018660"/>
    </source>
</evidence>
<name>A0AAV7GKE2_DENCH</name>
<keyword evidence="9 15" id="KW-0067">ATP-binding</keyword>
<dbReference type="InterPro" id="IPR018109">
    <property type="entry name" value="Folylpolyglutamate_synth_CS"/>
</dbReference>
<dbReference type="PROSITE" id="PS01011">
    <property type="entry name" value="FOLYLPOLYGLU_SYNT_1"/>
    <property type="match status" value="1"/>
</dbReference>
<evidence type="ECO:0000256" key="3">
    <source>
        <dbReference type="ARBA" id="ARBA00013025"/>
    </source>
</evidence>
<keyword evidence="7 16" id="KW-0479">Metal-binding</keyword>
<keyword evidence="6 14" id="KW-0436">Ligase</keyword>
<keyword evidence="18" id="KW-1185">Reference proteome</keyword>
<gene>
    <name evidence="17" type="ORF">IEQ34_009905</name>
</gene>
<evidence type="ECO:0000256" key="12">
    <source>
        <dbReference type="ARBA" id="ARBA00030876"/>
    </source>
</evidence>
<evidence type="ECO:0000256" key="1">
    <source>
        <dbReference type="ARBA" id="ARBA00005150"/>
    </source>
</evidence>
<organism evidence="17 18">
    <name type="scientific">Dendrobium chrysotoxum</name>
    <name type="common">Orchid</name>
    <dbReference type="NCBI Taxonomy" id="161865"/>
    <lineage>
        <taxon>Eukaryota</taxon>
        <taxon>Viridiplantae</taxon>
        <taxon>Streptophyta</taxon>
        <taxon>Embryophyta</taxon>
        <taxon>Tracheophyta</taxon>
        <taxon>Spermatophyta</taxon>
        <taxon>Magnoliopsida</taxon>
        <taxon>Liliopsida</taxon>
        <taxon>Asparagales</taxon>
        <taxon>Orchidaceae</taxon>
        <taxon>Epidendroideae</taxon>
        <taxon>Malaxideae</taxon>
        <taxon>Dendrobiinae</taxon>
        <taxon>Dendrobium</taxon>
    </lineage>
</organism>
<dbReference type="EC" id="6.3.2.17" evidence="3 14"/>
<evidence type="ECO:0000313" key="18">
    <source>
        <dbReference type="Proteomes" id="UP000775213"/>
    </source>
</evidence>
<evidence type="ECO:0000256" key="6">
    <source>
        <dbReference type="ARBA" id="ARBA00022598"/>
    </source>
</evidence>
<dbReference type="SUPFAM" id="SSF53623">
    <property type="entry name" value="MurD-like peptide ligases, catalytic domain"/>
    <property type="match status" value="1"/>
</dbReference>
<protein>
    <recommendedName>
        <fullName evidence="4 14">Folylpolyglutamate synthase</fullName>
        <ecNumber evidence="3 14">6.3.2.17</ecNumber>
    </recommendedName>
    <alternativeName>
        <fullName evidence="12 14">Folylpoly-gamma-glutamate synthetase</fullName>
    </alternativeName>
    <alternativeName>
        <fullName evidence="11 14">Tetrahydrofolylpolyglutamate synthase</fullName>
    </alternativeName>
</protein>
<dbReference type="Proteomes" id="UP000775213">
    <property type="component" value="Unassembled WGS sequence"/>
</dbReference>
<evidence type="ECO:0000256" key="15">
    <source>
        <dbReference type="PIRSR" id="PIRSR038895-1"/>
    </source>
</evidence>
<evidence type="ECO:0000256" key="13">
    <source>
        <dbReference type="ARBA" id="ARBA00047493"/>
    </source>
</evidence>
<proteinExistence type="inferred from homology"/>
<evidence type="ECO:0000313" key="17">
    <source>
        <dbReference type="EMBL" id="KAH0462330.1"/>
    </source>
</evidence>
<feature type="binding site" evidence="16">
    <location>
        <position position="159"/>
    </location>
    <ligand>
        <name>Mg(2+)</name>
        <dbReference type="ChEBI" id="CHEBI:18420"/>
        <label>1</label>
    </ligand>
</feature>
<dbReference type="GO" id="GO:0005739">
    <property type="term" value="C:mitochondrion"/>
    <property type="evidence" value="ECO:0007669"/>
    <property type="project" value="TreeGrafter"/>
</dbReference>
<evidence type="ECO:0000256" key="14">
    <source>
        <dbReference type="PIRNR" id="PIRNR038895"/>
    </source>
</evidence>
<accession>A0AAV7GKE2</accession>
<feature type="binding site" evidence="15">
    <location>
        <position position="413"/>
    </location>
    <ligand>
        <name>ATP</name>
        <dbReference type="ChEBI" id="CHEBI:30616"/>
    </ligand>
</feature>
<dbReference type="FunFam" id="3.90.190.20:FF:000011">
    <property type="entry name" value="Folylpolyglutamate synthase"/>
    <property type="match status" value="1"/>
</dbReference>
<evidence type="ECO:0000256" key="7">
    <source>
        <dbReference type="ARBA" id="ARBA00022723"/>
    </source>
</evidence>
<dbReference type="SUPFAM" id="SSF53244">
    <property type="entry name" value="MurD-like peptide ligases, peptide-binding domain"/>
    <property type="match status" value="1"/>
</dbReference>
<dbReference type="NCBIfam" id="TIGR01499">
    <property type="entry name" value="folC"/>
    <property type="match status" value="1"/>
</dbReference>
<dbReference type="PANTHER" id="PTHR11136">
    <property type="entry name" value="FOLYLPOLYGLUTAMATE SYNTHASE-RELATED"/>
    <property type="match status" value="1"/>
</dbReference>
<comment type="catalytic activity">
    <reaction evidence="13 14">
        <text>(6S)-5,6,7,8-tetrahydrofolyl-(gamma-L-Glu)(n) + L-glutamate + ATP = (6S)-5,6,7,8-tetrahydrofolyl-(gamma-L-Glu)(n+1) + ADP + phosphate + H(+)</text>
        <dbReference type="Rhea" id="RHEA:10580"/>
        <dbReference type="Rhea" id="RHEA-COMP:14738"/>
        <dbReference type="Rhea" id="RHEA-COMP:14740"/>
        <dbReference type="ChEBI" id="CHEBI:15378"/>
        <dbReference type="ChEBI" id="CHEBI:29985"/>
        <dbReference type="ChEBI" id="CHEBI:30616"/>
        <dbReference type="ChEBI" id="CHEBI:43474"/>
        <dbReference type="ChEBI" id="CHEBI:141005"/>
        <dbReference type="ChEBI" id="CHEBI:456216"/>
        <dbReference type="EC" id="6.3.2.17"/>
    </reaction>
</comment>
<evidence type="ECO:0000256" key="10">
    <source>
        <dbReference type="ARBA" id="ARBA00022842"/>
    </source>
</evidence>
<comment type="similarity">
    <text evidence="2 14">Belongs to the folylpolyglutamate synthase family.</text>
</comment>
<dbReference type="AlphaFoldDB" id="A0AAV7GKE2"/>
<dbReference type="GO" id="GO:0005829">
    <property type="term" value="C:cytosol"/>
    <property type="evidence" value="ECO:0007669"/>
    <property type="project" value="TreeGrafter"/>
</dbReference>
<dbReference type="InterPro" id="IPR036615">
    <property type="entry name" value="Mur_ligase_C_dom_sf"/>
</dbReference>
<dbReference type="EMBL" id="JAGFBR010000009">
    <property type="protein sequence ID" value="KAH0462330.1"/>
    <property type="molecule type" value="Genomic_DNA"/>
</dbReference>
<evidence type="ECO:0000256" key="9">
    <source>
        <dbReference type="ARBA" id="ARBA00022840"/>
    </source>
</evidence>
<evidence type="ECO:0000256" key="16">
    <source>
        <dbReference type="PIRSR" id="PIRSR038895-2"/>
    </source>
</evidence>
<dbReference type="PIRSF" id="PIRSF038895">
    <property type="entry name" value="FPGS"/>
    <property type="match status" value="1"/>
</dbReference>
<evidence type="ECO:0000256" key="2">
    <source>
        <dbReference type="ARBA" id="ARBA00008276"/>
    </source>
</evidence>
<reference evidence="17 18" key="1">
    <citation type="journal article" date="2021" name="Hortic Res">
        <title>Chromosome-scale assembly of the Dendrobium chrysotoxum genome enhances the understanding of orchid evolution.</title>
        <authorList>
            <person name="Zhang Y."/>
            <person name="Zhang G.Q."/>
            <person name="Zhang D."/>
            <person name="Liu X.D."/>
            <person name="Xu X.Y."/>
            <person name="Sun W.H."/>
            <person name="Yu X."/>
            <person name="Zhu X."/>
            <person name="Wang Z.W."/>
            <person name="Zhao X."/>
            <person name="Zhong W.Y."/>
            <person name="Chen H."/>
            <person name="Yin W.L."/>
            <person name="Huang T."/>
            <person name="Niu S.C."/>
            <person name="Liu Z.J."/>
        </authorList>
    </citation>
    <scope>NUCLEOTIDE SEQUENCE [LARGE SCALE GENOMIC DNA]</scope>
    <source>
        <strain evidence="17">Lindl</strain>
    </source>
</reference>
<dbReference type="PANTHER" id="PTHR11136:SF16">
    <property type="entry name" value="FOLYLPOLYGLUTAMATE SYNTHASE"/>
    <property type="match status" value="1"/>
</dbReference>
<feature type="binding site" evidence="15">
    <location>
        <position position="387"/>
    </location>
    <ligand>
        <name>ATP</name>
        <dbReference type="ChEBI" id="CHEBI:30616"/>
    </ligand>
</feature>
<feature type="binding site" evidence="16">
    <location>
        <position position="265"/>
    </location>
    <ligand>
        <name>Mg(2+)</name>
        <dbReference type="ChEBI" id="CHEBI:18420"/>
        <label>1</label>
    </ligand>
</feature>
<comment type="pathway">
    <text evidence="1 14">Cofactor biosynthesis; tetrahydrofolylpolyglutamate biosynthesis.</text>
</comment>
<dbReference type="InterPro" id="IPR023600">
    <property type="entry name" value="Folylpolyglutamate_synth_euk"/>
</dbReference>
<dbReference type="GO" id="GO:0006730">
    <property type="term" value="P:one-carbon metabolic process"/>
    <property type="evidence" value="ECO:0007669"/>
    <property type="project" value="UniProtKB-KW"/>
</dbReference>
<dbReference type="Gene3D" id="3.40.1190.10">
    <property type="entry name" value="Mur-like, catalytic domain"/>
    <property type="match status" value="1"/>
</dbReference>
<feature type="binding site" evidence="16">
    <location>
        <position position="237"/>
    </location>
    <ligand>
        <name>Mg(2+)</name>
        <dbReference type="ChEBI" id="CHEBI:18420"/>
        <label>1</label>
    </ligand>
</feature>
<dbReference type="GO" id="GO:0004326">
    <property type="term" value="F:tetrahydrofolylpolyglutamate synthase activity"/>
    <property type="evidence" value="ECO:0007669"/>
    <property type="project" value="UniProtKB-EC"/>
</dbReference>